<evidence type="ECO:0000313" key="2">
    <source>
        <dbReference type="EMBL" id="MUL36803.1"/>
    </source>
</evidence>
<dbReference type="OrthoDB" id="9815163at2"/>
<protein>
    <recommendedName>
        <fullName evidence="1">DUF427 domain-containing protein</fullName>
    </recommendedName>
</protein>
<dbReference type="EMBL" id="NAPY01000014">
    <property type="protein sequence ID" value="MUL36803.1"/>
    <property type="molecule type" value="Genomic_DNA"/>
</dbReference>
<proteinExistence type="predicted"/>
<organism evidence="2 3">
    <name type="scientific">Gloeocapsopsis dulcis AAB1 = 1H9</name>
    <dbReference type="NCBI Taxonomy" id="1433147"/>
    <lineage>
        <taxon>Bacteria</taxon>
        <taxon>Bacillati</taxon>
        <taxon>Cyanobacteriota</taxon>
        <taxon>Cyanophyceae</taxon>
        <taxon>Oscillatoriophycideae</taxon>
        <taxon>Chroococcales</taxon>
        <taxon>Chroococcaceae</taxon>
        <taxon>Gloeocapsopsis</taxon>
        <taxon>Gloeocapsopsis dulcis</taxon>
    </lineage>
</organism>
<dbReference type="InterPro" id="IPR038694">
    <property type="entry name" value="DUF427_sf"/>
</dbReference>
<dbReference type="Gene3D" id="2.170.150.40">
    <property type="entry name" value="Domain of unknown function (DUF427)"/>
    <property type="match status" value="1"/>
</dbReference>
<dbReference type="Proteomes" id="UP000441797">
    <property type="component" value="Unassembled WGS sequence"/>
</dbReference>
<sequence>MVNRDRIQPGLGQESVWDYPRPPRLEDVNKHIQVIFNETAIADTHHAKRVLETSHPPVYYIPPSDIKMEYLIRTPPSSFCEWKGLAGYYTVAIGDKQAANAAWFYPDPTPTFAAIKDYVAFYPHLMDACYVNGEKVQPQPGNFYGGWITSDIVGPFKGSPGTWGW</sequence>
<dbReference type="PANTHER" id="PTHR43058">
    <property type="entry name" value="SLR0655 PROTEIN"/>
    <property type="match status" value="1"/>
</dbReference>
<dbReference type="Pfam" id="PF04248">
    <property type="entry name" value="NTP_transf_9"/>
    <property type="match status" value="1"/>
</dbReference>
<dbReference type="InterPro" id="IPR007361">
    <property type="entry name" value="DUF427"/>
</dbReference>
<feature type="domain" description="DUF427" evidence="1">
    <location>
        <begin position="32"/>
        <end position="123"/>
    </location>
</feature>
<dbReference type="RefSeq" id="WP_105217947.1">
    <property type="nucleotide sequence ID" value="NZ_CAWNSU010000056.1"/>
</dbReference>
<accession>A0A6N8FUM5</accession>
<dbReference type="AlphaFoldDB" id="A0A6N8FUM5"/>
<name>A0A6N8FUM5_9CHRO</name>
<reference evidence="2 3" key="1">
    <citation type="journal article" date="2019" name="Front. Microbiol.">
        <title>Genomic Features for Desiccation Tolerance and Sugar Biosynthesis in the Extremophile Gloeocapsopsis sp. UTEX B3054.</title>
        <authorList>
            <person name="Urrejola C."/>
            <person name="Alcorta J."/>
            <person name="Salas L."/>
            <person name="Vasquez M."/>
            <person name="Polz M.F."/>
            <person name="Vicuna R."/>
            <person name="Diez B."/>
        </authorList>
    </citation>
    <scope>NUCLEOTIDE SEQUENCE [LARGE SCALE GENOMIC DNA]</scope>
    <source>
        <strain evidence="2 3">1H9</strain>
    </source>
</reference>
<evidence type="ECO:0000259" key="1">
    <source>
        <dbReference type="Pfam" id="PF04248"/>
    </source>
</evidence>
<keyword evidence="3" id="KW-1185">Reference proteome</keyword>
<gene>
    <name evidence="2" type="ORF">BWI75_10700</name>
</gene>
<evidence type="ECO:0000313" key="3">
    <source>
        <dbReference type="Proteomes" id="UP000441797"/>
    </source>
</evidence>
<comment type="caution">
    <text evidence="2">The sequence shown here is derived from an EMBL/GenBank/DDBJ whole genome shotgun (WGS) entry which is preliminary data.</text>
</comment>
<dbReference type="PANTHER" id="PTHR43058:SF1">
    <property type="entry name" value="DUF427 DOMAIN-CONTAINING PROTEIN"/>
    <property type="match status" value="1"/>
</dbReference>